<dbReference type="Proteomes" id="UP000325081">
    <property type="component" value="Unassembled WGS sequence"/>
</dbReference>
<evidence type="ECO:0000313" key="2">
    <source>
        <dbReference type="Proteomes" id="UP000325081"/>
    </source>
</evidence>
<organism evidence="1 2">
    <name type="scientific">Striga asiatica</name>
    <name type="common">Asiatic witchweed</name>
    <name type="synonym">Buchnera asiatica</name>
    <dbReference type="NCBI Taxonomy" id="4170"/>
    <lineage>
        <taxon>Eukaryota</taxon>
        <taxon>Viridiplantae</taxon>
        <taxon>Streptophyta</taxon>
        <taxon>Embryophyta</taxon>
        <taxon>Tracheophyta</taxon>
        <taxon>Spermatophyta</taxon>
        <taxon>Magnoliopsida</taxon>
        <taxon>eudicotyledons</taxon>
        <taxon>Gunneridae</taxon>
        <taxon>Pentapetalae</taxon>
        <taxon>asterids</taxon>
        <taxon>lamiids</taxon>
        <taxon>Lamiales</taxon>
        <taxon>Orobanchaceae</taxon>
        <taxon>Buchnereae</taxon>
        <taxon>Striga</taxon>
    </lineage>
</organism>
<dbReference type="EMBL" id="BKCP01011403">
    <property type="protein sequence ID" value="GER54676.1"/>
    <property type="molecule type" value="Genomic_DNA"/>
</dbReference>
<accession>A0A5A7RBM3</accession>
<sequence>KASPTRTLYLSQLGIEFLSFSYREHPQLHGLPGRKISWRIEPEQRRGYTGQPEKIVRYGPNGQRGSPICGMQSLAAASLTTAAASSARTHAPAEIWLHQLRRPTNPLFRDKNSPLNERVLSSLSRRTVAVHPWHDLEIDYVRCYLDQHTSLNCFPICLTVAGGVLFRASVSLKLENPDGAVIANKVTCYGSKGLKNKLLKEGDEWENFKCRDEVEGFIINVFFFFNFDYHFLCRRVVQFIIHTSMDRTQFHSSLTPLKFNLG</sequence>
<gene>
    <name evidence="1" type="ORF">STAS_32288</name>
</gene>
<proteinExistence type="predicted"/>
<dbReference type="OrthoDB" id="77911at2759"/>
<dbReference type="AlphaFoldDB" id="A0A5A7RBM3"/>
<reference evidence="2" key="1">
    <citation type="journal article" date="2019" name="Curr. Biol.">
        <title>Genome Sequence of Striga asiatica Provides Insight into the Evolution of Plant Parasitism.</title>
        <authorList>
            <person name="Yoshida S."/>
            <person name="Kim S."/>
            <person name="Wafula E.K."/>
            <person name="Tanskanen J."/>
            <person name="Kim Y.M."/>
            <person name="Honaas L."/>
            <person name="Yang Z."/>
            <person name="Spallek T."/>
            <person name="Conn C.E."/>
            <person name="Ichihashi Y."/>
            <person name="Cheong K."/>
            <person name="Cui S."/>
            <person name="Der J.P."/>
            <person name="Gundlach H."/>
            <person name="Jiao Y."/>
            <person name="Hori C."/>
            <person name="Ishida J.K."/>
            <person name="Kasahara H."/>
            <person name="Kiba T."/>
            <person name="Kim M.S."/>
            <person name="Koo N."/>
            <person name="Laohavisit A."/>
            <person name="Lee Y.H."/>
            <person name="Lumba S."/>
            <person name="McCourt P."/>
            <person name="Mortimer J.C."/>
            <person name="Mutuku J.M."/>
            <person name="Nomura T."/>
            <person name="Sasaki-Sekimoto Y."/>
            <person name="Seto Y."/>
            <person name="Wang Y."/>
            <person name="Wakatake T."/>
            <person name="Sakakibara H."/>
            <person name="Demura T."/>
            <person name="Yamaguchi S."/>
            <person name="Yoneyama K."/>
            <person name="Manabe R.I."/>
            <person name="Nelson D.C."/>
            <person name="Schulman A.H."/>
            <person name="Timko M.P."/>
            <person name="dePamphilis C.W."/>
            <person name="Choi D."/>
            <person name="Shirasu K."/>
        </authorList>
    </citation>
    <scope>NUCLEOTIDE SEQUENCE [LARGE SCALE GENOMIC DNA]</scope>
    <source>
        <strain evidence="2">cv. UVA1</strain>
    </source>
</reference>
<feature type="non-terminal residue" evidence="1">
    <location>
        <position position="262"/>
    </location>
</feature>
<keyword evidence="2" id="KW-1185">Reference proteome</keyword>
<evidence type="ECO:0000313" key="1">
    <source>
        <dbReference type="EMBL" id="GER54676.1"/>
    </source>
</evidence>
<comment type="caution">
    <text evidence="1">The sequence shown here is derived from an EMBL/GenBank/DDBJ whole genome shotgun (WGS) entry which is preliminary data.</text>
</comment>
<feature type="non-terminal residue" evidence="1">
    <location>
        <position position="1"/>
    </location>
</feature>
<name>A0A5A7RBM3_STRAF</name>
<protein>
    <submittedName>
        <fullName evidence="1">Soluble inorganic pyrophosphatase</fullName>
    </submittedName>
</protein>